<proteinExistence type="predicted"/>
<dbReference type="Proteomes" id="UP001279734">
    <property type="component" value="Unassembled WGS sequence"/>
</dbReference>
<evidence type="ECO:0000313" key="2">
    <source>
        <dbReference type="Proteomes" id="UP001279734"/>
    </source>
</evidence>
<protein>
    <submittedName>
        <fullName evidence="1">Uncharacterized protein</fullName>
    </submittedName>
</protein>
<organism evidence="1 2">
    <name type="scientific">Nepenthes gracilis</name>
    <name type="common">Slender pitcher plant</name>
    <dbReference type="NCBI Taxonomy" id="150966"/>
    <lineage>
        <taxon>Eukaryota</taxon>
        <taxon>Viridiplantae</taxon>
        <taxon>Streptophyta</taxon>
        <taxon>Embryophyta</taxon>
        <taxon>Tracheophyta</taxon>
        <taxon>Spermatophyta</taxon>
        <taxon>Magnoliopsida</taxon>
        <taxon>eudicotyledons</taxon>
        <taxon>Gunneridae</taxon>
        <taxon>Pentapetalae</taxon>
        <taxon>Caryophyllales</taxon>
        <taxon>Nepenthaceae</taxon>
        <taxon>Nepenthes</taxon>
    </lineage>
</organism>
<sequence>MASSLPPQRPAVPVVSVQGDLEMVSDKTLIEAVVSAPHFVVAADAPGNSNGVVDAGCEAGVLPRVSDSPDNMKTSLGYNWIATSMLSVSERSENSVDAVSDLAVGFPRVASCPALM</sequence>
<name>A0AAD3XQP5_NEPGR</name>
<keyword evidence="2" id="KW-1185">Reference proteome</keyword>
<evidence type="ECO:0000313" key="1">
    <source>
        <dbReference type="EMBL" id="GMH13962.1"/>
    </source>
</evidence>
<dbReference type="AlphaFoldDB" id="A0AAD3XQP5"/>
<dbReference type="EMBL" id="BSYO01000013">
    <property type="protein sequence ID" value="GMH13962.1"/>
    <property type="molecule type" value="Genomic_DNA"/>
</dbReference>
<comment type="caution">
    <text evidence="1">The sequence shown here is derived from an EMBL/GenBank/DDBJ whole genome shotgun (WGS) entry which is preliminary data.</text>
</comment>
<gene>
    <name evidence="1" type="ORF">Nepgr_015803</name>
</gene>
<accession>A0AAD3XQP5</accession>
<reference evidence="1" key="1">
    <citation type="submission" date="2023-05" db="EMBL/GenBank/DDBJ databases">
        <title>Nepenthes gracilis genome sequencing.</title>
        <authorList>
            <person name="Fukushima K."/>
        </authorList>
    </citation>
    <scope>NUCLEOTIDE SEQUENCE</scope>
    <source>
        <strain evidence="1">SING2019-196</strain>
    </source>
</reference>